<dbReference type="Proteomes" id="UP001642409">
    <property type="component" value="Unassembled WGS sequence"/>
</dbReference>
<protein>
    <submittedName>
        <fullName evidence="1">Uncharacterized protein</fullName>
    </submittedName>
</protein>
<evidence type="ECO:0000313" key="2">
    <source>
        <dbReference type="EMBL" id="CAL5985241.1"/>
    </source>
</evidence>
<comment type="caution">
    <text evidence="1">The sequence shown here is derived from an EMBL/GenBank/DDBJ whole genome shotgun (WGS) entry which is preliminary data.</text>
</comment>
<evidence type="ECO:0000313" key="3">
    <source>
        <dbReference type="Proteomes" id="UP001642409"/>
    </source>
</evidence>
<proteinExistence type="predicted"/>
<gene>
    <name evidence="1" type="ORF">HINF_LOCUS40444</name>
    <name evidence="2" type="ORF">HINF_LOCUS8702</name>
</gene>
<organism evidence="1">
    <name type="scientific">Hexamita inflata</name>
    <dbReference type="NCBI Taxonomy" id="28002"/>
    <lineage>
        <taxon>Eukaryota</taxon>
        <taxon>Metamonada</taxon>
        <taxon>Diplomonadida</taxon>
        <taxon>Hexamitidae</taxon>
        <taxon>Hexamitinae</taxon>
        <taxon>Hexamita</taxon>
    </lineage>
</organism>
<dbReference type="EMBL" id="CAXDID020000018">
    <property type="protein sequence ID" value="CAL5985241.1"/>
    <property type="molecule type" value="Genomic_DNA"/>
</dbReference>
<keyword evidence="3" id="KW-1185">Reference proteome</keyword>
<reference evidence="1" key="1">
    <citation type="submission" date="2023-06" db="EMBL/GenBank/DDBJ databases">
        <authorList>
            <person name="Kurt Z."/>
        </authorList>
    </citation>
    <scope>NUCLEOTIDE SEQUENCE</scope>
</reference>
<sequence>MQIRIQEHLLQKIKIKFELKFIQDQVQKFNEVSGNEFDKQPITTQASAIFQVFLVSPLHQAFISENNEIIKLISKDSGVQQKQIVIYKKHNILDILSKQPKYIEKSFKTPIIVQISQHCPYDIIADSTVTSPIQLKASLNMIPFSLLLQQPNLTIQSSFLLPGAKILLKEFQICELGGVVYVKSYQFLFLGGGVLSDINKHKEQYQEEYKNYFINQVNENVKSILQKGVDVYEEIKKVVSKKQIVCKFSKLTLTEASK</sequence>
<reference evidence="2 3" key="2">
    <citation type="submission" date="2024-07" db="EMBL/GenBank/DDBJ databases">
        <authorList>
            <person name="Akdeniz Z."/>
        </authorList>
    </citation>
    <scope>NUCLEOTIDE SEQUENCE [LARGE SCALE GENOMIC DNA]</scope>
</reference>
<accession>A0AA86Q5K5</accession>
<name>A0AA86Q5K5_9EUKA</name>
<evidence type="ECO:0000313" key="1">
    <source>
        <dbReference type="EMBL" id="CAI9952799.1"/>
    </source>
</evidence>
<dbReference type="AlphaFoldDB" id="A0AA86Q5K5"/>
<dbReference type="EMBL" id="CATOUU010000834">
    <property type="protein sequence ID" value="CAI9952799.1"/>
    <property type="molecule type" value="Genomic_DNA"/>
</dbReference>